<dbReference type="AlphaFoldDB" id="A0A6J1VT88"/>
<dbReference type="GO" id="GO:0003796">
    <property type="term" value="F:lysozyme activity"/>
    <property type="evidence" value="ECO:0007669"/>
    <property type="project" value="InterPro"/>
</dbReference>
<dbReference type="FunFam" id="1.10.530.10:FF:000001">
    <property type="entry name" value="Lysozyme C"/>
    <property type="match status" value="1"/>
</dbReference>
<evidence type="ECO:0000313" key="7">
    <source>
        <dbReference type="RefSeq" id="XP_026546312.1"/>
    </source>
</evidence>
<evidence type="ECO:0000256" key="1">
    <source>
        <dbReference type="ARBA" id="ARBA00010859"/>
    </source>
</evidence>
<evidence type="ECO:0000259" key="5">
    <source>
        <dbReference type="PROSITE" id="PS00128"/>
    </source>
</evidence>
<dbReference type="InterPro" id="IPR023346">
    <property type="entry name" value="Lysozyme-like_dom_sf"/>
</dbReference>
<accession>A0A6J1VT88</accession>
<keyword evidence="2" id="KW-1015">Disulfide bond</keyword>
<sequence length="145" mass="16369">MKAIVLSVLFLFIAANEAKVYSRCQLVSILRRNGMDGYHGYSLGNWICMAYYQSRYNSGFVGPATSDGNREYGIFQISSRWWCNNYQGPTANGCNKPCSAFINNDIIDDITCAKRIVRDPNGMNAWYAWKKNCKGTNLSKWTSGC</sequence>
<reference evidence="7" key="1">
    <citation type="submission" date="2025-08" db="UniProtKB">
        <authorList>
            <consortium name="RefSeq"/>
        </authorList>
    </citation>
    <scope>IDENTIFICATION</scope>
</reference>
<dbReference type="Gene3D" id="1.10.530.10">
    <property type="match status" value="1"/>
</dbReference>
<dbReference type="PANTHER" id="PTHR11407:SF69">
    <property type="entry name" value="LYSOZYME C, MILK ISOZYME"/>
    <property type="match status" value="1"/>
</dbReference>
<dbReference type="InterPro" id="IPR000974">
    <property type="entry name" value="Glyco_hydro_22_lys"/>
</dbReference>
<evidence type="ECO:0000256" key="2">
    <source>
        <dbReference type="ARBA" id="ARBA00023157"/>
    </source>
</evidence>
<dbReference type="RefSeq" id="XP_026546312.1">
    <property type="nucleotide sequence ID" value="XM_026690527.1"/>
</dbReference>
<dbReference type="Pfam" id="PF00062">
    <property type="entry name" value="Lys"/>
    <property type="match status" value="1"/>
</dbReference>
<dbReference type="PANTHER" id="PTHR11407">
    <property type="entry name" value="LYSOZYME C"/>
    <property type="match status" value="1"/>
</dbReference>
<comment type="similarity">
    <text evidence="1 3">Belongs to the glycosyl hydrolase 22 family.</text>
</comment>
<evidence type="ECO:0000313" key="6">
    <source>
        <dbReference type="Proteomes" id="UP000504612"/>
    </source>
</evidence>
<keyword evidence="6" id="KW-1185">Reference proteome</keyword>
<dbReference type="PROSITE" id="PS51348">
    <property type="entry name" value="GLYCOSYL_HYDROL_F22_2"/>
    <property type="match status" value="1"/>
</dbReference>
<keyword evidence="4" id="KW-0732">Signal</keyword>
<dbReference type="SMART" id="SM00263">
    <property type="entry name" value="LYZ1"/>
    <property type="match status" value="1"/>
</dbReference>
<gene>
    <name evidence="7" type="primary">LOC113427981</name>
</gene>
<dbReference type="CDD" id="cd16897">
    <property type="entry name" value="LYZ_C"/>
    <property type="match status" value="1"/>
</dbReference>
<dbReference type="PROSITE" id="PS00128">
    <property type="entry name" value="GLYCOSYL_HYDROL_F22_1"/>
    <property type="match status" value="1"/>
</dbReference>
<dbReference type="KEGG" id="nss:113427981"/>
<dbReference type="GeneID" id="113427981"/>
<feature type="signal peptide" evidence="4">
    <location>
        <begin position="1"/>
        <end position="18"/>
    </location>
</feature>
<dbReference type="InterPro" id="IPR001916">
    <property type="entry name" value="Glyco_hydro_22"/>
</dbReference>
<dbReference type="SUPFAM" id="SSF53955">
    <property type="entry name" value="Lysozyme-like"/>
    <property type="match status" value="1"/>
</dbReference>
<evidence type="ECO:0000256" key="4">
    <source>
        <dbReference type="SAM" id="SignalP"/>
    </source>
</evidence>
<dbReference type="Proteomes" id="UP000504612">
    <property type="component" value="Unplaced"/>
</dbReference>
<dbReference type="InterPro" id="IPR019799">
    <property type="entry name" value="Glyco_hydro_22_CS"/>
</dbReference>
<dbReference type="PRINTS" id="PR00135">
    <property type="entry name" value="LYZLACT"/>
</dbReference>
<evidence type="ECO:0000256" key="3">
    <source>
        <dbReference type="RuleBase" id="RU004440"/>
    </source>
</evidence>
<name>A0A6J1VT88_9SAUR</name>
<protein>
    <submittedName>
        <fullName evidence="7">Lysozyme C, milk isozyme-like</fullName>
    </submittedName>
</protein>
<feature type="domain" description="Glycosyl hydrolases family 22 (GH22)" evidence="5">
    <location>
        <begin position="94"/>
        <end position="112"/>
    </location>
</feature>
<dbReference type="PRINTS" id="PR00137">
    <property type="entry name" value="LYSOZYME"/>
</dbReference>
<proteinExistence type="inferred from homology"/>
<organism evidence="6 7">
    <name type="scientific">Notechis scutatus</name>
    <name type="common">mainland tiger snake</name>
    <dbReference type="NCBI Taxonomy" id="8663"/>
    <lineage>
        <taxon>Eukaryota</taxon>
        <taxon>Metazoa</taxon>
        <taxon>Chordata</taxon>
        <taxon>Craniata</taxon>
        <taxon>Vertebrata</taxon>
        <taxon>Euteleostomi</taxon>
        <taxon>Lepidosauria</taxon>
        <taxon>Squamata</taxon>
        <taxon>Bifurcata</taxon>
        <taxon>Unidentata</taxon>
        <taxon>Episquamata</taxon>
        <taxon>Toxicofera</taxon>
        <taxon>Serpentes</taxon>
        <taxon>Colubroidea</taxon>
        <taxon>Elapidae</taxon>
        <taxon>Hydrophiinae</taxon>
        <taxon>Notechis</taxon>
    </lineage>
</organism>
<feature type="chain" id="PRO_5027098562" evidence="4">
    <location>
        <begin position="19"/>
        <end position="145"/>
    </location>
</feature>